<geneLocation type="plasmid" evidence="1 2">
    <name>megaplasmid</name>
</geneLocation>
<dbReference type="HOGENOM" id="CLU_1419993_0_0_5"/>
<gene>
    <name evidence="1" type="ordered locus">MexAM1_META2p0978</name>
</gene>
<organism evidence="1 2">
    <name type="scientific">Methylorubrum extorquens (strain ATCC 14718 / DSM 1338 / JCM 2805 / NCIMB 9133 / AM1)</name>
    <name type="common">Methylobacterium extorquens</name>
    <dbReference type="NCBI Taxonomy" id="272630"/>
    <lineage>
        <taxon>Bacteria</taxon>
        <taxon>Pseudomonadati</taxon>
        <taxon>Pseudomonadota</taxon>
        <taxon>Alphaproteobacteria</taxon>
        <taxon>Hyphomicrobiales</taxon>
        <taxon>Methylobacteriaceae</taxon>
        <taxon>Methylorubrum</taxon>
    </lineage>
</organism>
<evidence type="ECO:0000313" key="2">
    <source>
        <dbReference type="Proteomes" id="UP000009081"/>
    </source>
</evidence>
<dbReference type="EMBL" id="CP001511">
    <property type="protein sequence ID" value="ACS43772.1"/>
    <property type="molecule type" value="Genomic_DNA"/>
</dbReference>
<evidence type="ECO:0000313" key="1">
    <source>
        <dbReference type="EMBL" id="ACS43772.1"/>
    </source>
</evidence>
<sequence length="191" mass="20129">MGTWAIPQTDEAVTRLEQLMASPISASGAADALYPLVGDDTLFDMIGMAAESDPGADVRPLVAVTLDEWANWMSDARFARPWEDGCRERVRALAQGYRGTTIEDLVMRVMVPDTAEGARAAYALLSGTPEAAPQFDVAATDAPGVYAVRETASGSLSRLEVVFGVIAEADPSMAEALLEAHFPDAGSAPAP</sequence>
<dbReference type="KEGG" id="mea:Mex_2p0978"/>
<keyword evidence="2" id="KW-1185">Reference proteome</keyword>
<keyword evidence="1" id="KW-0614">Plasmid</keyword>
<accession>C5B5P0</accession>
<proteinExistence type="predicted"/>
<dbReference type="AlphaFoldDB" id="C5B5P0"/>
<dbReference type="Proteomes" id="UP000009081">
    <property type="component" value="Plasmid megaplasmid"/>
</dbReference>
<protein>
    <submittedName>
        <fullName evidence="1">Uncharacterized protein</fullName>
    </submittedName>
</protein>
<reference evidence="1 2" key="1">
    <citation type="journal article" date="2009" name="PLoS ONE">
        <title>Methylobacterium genome sequences: a reference blueprint to investigate microbial metabolism of C1 compounds from natural and industrial sources.</title>
        <authorList>
            <person name="Vuilleumier S."/>
            <person name="Chistoserdova L."/>
            <person name="Lee M.-C."/>
            <person name="Bringel F."/>
            <person name="Lajus A."/>
            <person name="Zhou Y."/>
            <person name="Gourion B."/>
            <person name="Barbe V."/>
            <person name="Chang J."/>
            <person name="Cruveiller S."/>
            <person name="Dossat C."/>
            <person name="Gillett W."/>
            <person name="Gruffaz C."/>
            <person name="Haugen E."/>
            <person name="Hourcade E."/>
            <person name="Levy R."/>
            <person name="Mangenot S."/>
            <person name="Muller E."/>
            <person name="Nadalig T."/>
            <person name="Pagni M."/>
            <person name="Penny C."/>
            <person name="Peyraud R."/>
            <person name="Robinson D.G."/>
            <person name="Roche D."/>
            <person name="Rouy Z."/>
            <person name="Saenampechek C."/>
            <person name="Salvignol G."/>
            <person name="Vallenet D."/>
            <person name="Wu Z."/>
            <person name="Marx C.J."/>
            <person name="Vorholt J.A."/>
            <person name="Olson M.V."/>
            <person name="Kaul R."/>
            <person name="Weissenbach J."/>
            <person name="Medigue C."/>
            <person name="Lidstrom M.E."/>
        </authorList>
    </citation>
    <scope>NUCLEOTIDE SEQUENCE [LARGE SCALE GENOMIC DNA]</scope>
    <source>
        <strain evidence="2">ATCC 14718 / DSM 1338 / JCM 2805 / NCIMB 9133 / AM1</strain>
    </source>
</reference>
<dbReference type="RefSeq" id="WP_012754202.1">
    <property type="nucleotide sequence ID" value="NC_012811.1"/>
</dbReference>
<name>C5B5P0_METEA</name>